<evidence type="ECO:0000313" key="5">
    <source>
        <dbReference type="Proteomes" id="UP000028821"/>
    </source>
</evidence>
<dbReference type="GO" id="GO:0035241">
    <property type="term" value="F:protein-arginine omega-N monomethyltransferase activity"/>
    <property type="evidence" value="ECO:0007669"/>
    <property type="project" value="TreeGrafter"/>
</dbReference>
<dbReference type="InterPro" id="IPR029063">
    <property type="entry name" value="SAM-dependent_MTases_sf"/>
</dbReference>
<dbReference type="GO" id="GO:0042054">
    <property type="term" value="F:histone methyltransferase activity"/>
    <property type="evidence" value="ECO:0007669"/>
    <property type="project" value="TreeGrafter"/>
</dbReference>
<accession>A0A086PPV9</accession>
<dbReference type="GO" id="GO:0035242">
    <property type="term" value="F:protein-arginine omega-N asymmetric methyltransferase activity"/>
    <property type="evidence" value="ECO:0007669"/>
    <property type="project" value="TreeGrafter"/>
</dbReference>
<dbReference type="Proteomes" id="UP000028821">
    <property type="component" value="Unassembled WGS sequence"/>
</dbReference>
<protein>
    <submittedName>
        <fullName evidence="4">Histone arginine methyltransferase PRMT3</fullName>
        <ecNumber evidence="4">2.1.1.125</ecNumber>
    </submittedName>
</protein>
<organism evidence="4 5">
    <name type="scientific">Toxoplasma gondii MAS</name>
    <dbReference type="NCBI Taxonomy" id="943118"/>
    <lineage>
        <taxon>Eukaryota</taxon>
        <taxon>Sar</taxon>
        <taxon>Alveolata</taxon>
        <taxon>Apicomplexa</taxon>
        <taxon>Conoidasida</taxon>
        <taxon>Coccidia</taxon>
        <taxon>Eucoccidiorida</taxon>
        <taxon>Eimeriorina</taxon>
        <taxon>Sarcocystidae</taxon>
        <taxon>Toxoplasma</taxon>
    </lineage>
</organism>
<dbReference type="SUPFAM" id="SSF53335">
    <property type="entry name" value="S-adenosyl-L-methionine-dependent methyltransferases"/>
    <property type="match status" value="1"/>
</dbReference>
<dbReference type="GO" id="GO:0032259">
    <property type="term" value="P:methylation"/>
    <property type="evidence" value="ECO:0007669"/>
    <property type="project" value="UniProtKB-KW"/>
</dbReference>
<dbReference type="GO" id="GO:0005634">
    <property type="term" value="C:nucleus"/>
    <property type="evidence" value="ECO:0007669"/>
    <property type="project" value="TreeGrafter"/>
</dbReference>
<feature type="compositionally biased region" description="Basic and acidic residues" evidence="2">
    <location>
        <begin position="407"/>
        <end position="416"/>
    </location>
</feature>
<dbReference type="Gene3D" id="3.40.50.150">
    <property type="entry name" value="Vaccinia Virus protein VP39"/>
    <property type="match status" value="1"/>
</dbReference>
<dbReference type="VEuPathDB" id="ToxoDB:TGMAS_252420B"/>
<keyword evidence="1" id="KW-0949">S-adenosyl-L-methionine</keyword>
<keyword evidence="4" id="KW-0808">Transferase</keyword>
<keyword evidence="4" id="KW-0489">Methyltransferase</keyword>
<gene>
    <name evidence="4" type="ORF">TGMAS_252420B</name>
</gene>
<sequence length="476" mass="52059">MPRELFLAAPSRRKVQVDVIVSEWMGYCLLFESMLYTVFHARDEYLKPDGLLVPSRAVMGVFGADCDSRLRAMRGLSFDKPIYGLDFSLLHLPDAFLLRHAEVAELSPDCLLSDPSPFCLIDLYSATTEQVQALRAPFSVDLTRRPSSHRSFPSSSSSSSALAAVACPTLTTLLVYFECFFDRTREGRAGDAPISFFAGPQSFGTAQNLKVAAATTGGDTRSSGAAGEPATREKRAGFVCLSTSPLSPGTHWKQTLLHLRVGRRVESVEEKANEKAAEEERKLDKEAEAVRTALLQLCDLHWTQKTQTQIDSTRLEKKKNGRHAQETEGNVSAIFCLIFFLFFLSVSFALCLFMSSLCANVCVAFLALNRSVSLGNLLGFFFQDANGNGVAVTPRWAVSTTEEAAVSEEKSEKRTSGESGARQRAAVDTLEGFLSLNPDPERSRSLVLTVEMQRLPCQGESGEISVGPCVNSFSVA</sequence>
<evidence type="ECO:0000256" key="2">
    <source>
        <dbReference type="SAM" id="MobiDB-lite"/>
    </source>
</evidence>
<dbReference type="PANTHER" id="PTHR11006:SF122">
    <property type="entry name" value="ARGININE METHYLTRANSFERASE 8"/>
    <property type="match status" value="1"/>
</dbReference>
<dbReference type="PANTHER" id="PTHR11006">
    <property type="entry name" value="PROTEIN ARGININE N-METHYLTRANSFERASE"/>
    <property type="match status" value="1"/>
</dbReference>
<comment type="caution">
    <text evidence="4">The sequence shown here is derived from an EMBL/GenBank/DDBJ whole genome shotgun (WGS) entry which is preliminary data.</text>
</comment>
<feature type="region of interest" description="Disordered" evidence="2">
    <location>
        <begin position="403"/>
        <end position="424"/>
    </location>
</feature>
<evidence type="ECO:0000256" key="1">
    <source>
        <dbReference type="ARBA" id="ARBA00022691"/>
    </source>
</evidence>
<proteinExistence type="predicted"/>
<name>A0A086PPV9_TOXGO</name>
<keyword evidence="3" id="KW-1133">Transmembrane helix</keyword>
<dbReference type="InterPro" id="IPR025799">
    <property type="entry name" value="Arg_MeTrfase"/>
</dbReference>
<feature type="transmembrane region" description="Helical" evidence="3">
    <location>
        <begin position="337"/>
        <end position="368"/>
    </location>
</feature>
<reference evidence="4 5" key="1">
    <citation type="submission" date="2014-04" db="EMBL/GenBank/DDBJ databases">
        <authorList>
            <person name="Sibley D."/>
            <person name="Venepally P."/>
            <person name="Karamycheva S."/>
            <person name="Hadjithomas M."/>
            <person name="Khan A."/>
            <person name="Brunk B."/>
            <person name="Roos D."/>
            <person name="Caler E."/>
            <person name="Lorenzi H."/>
        </authorList>
    </citation>
    <scope>NUCLEOTIDE SEQUENCE [LARGE SCALE GENOMIC DNA]</scope>
    <source>
        <strain evidence="4 5">MAS</strain>
    </source>
</reference>
<dbReference type="EC" id="2.1.1.125" evidence="4"/>
<evidence type="ECO:0000256" key="3">
    <source>
        <dbReference type="SAM" id="Phobius"/>
    </source>
</evidence>
<keyword evidence="3" id="KW-0472">Membrane</keyword>
<evidence type="ECO:0000313" key="4">
    <source>
        <dbReference type="EMBL" id="KFH02391.1"/>
    </source>
</evidence>
<dbReference type="Gene3D" id="2.70.160.11">
    <property type="entry name" value="Hnrnp arginine n-methyltransferase1"/>
    <property type="match status" value="1"/>
</dbReference>
<dbReference type="EMBL" id="AEXC02002794">
    <property type="protein sequence ID" value="KFH02391.1"/>
    <property type="molecule type" value="Genomic_DNA"/>
</dbReference>
<dbReference type="AlphaFoldDB" id="A0A086PPV9"/>
<keyword evidence="3" id="KW-0812">Transmembrane</keyword>